<gene>
    <name evidence="2" type="primary">MARC2_2</name>
    <name evidence="2" type="ORF">SK128_011188</name>
</gene>
<dbReference type="SUPFAM" id="SSF50800">
    <property type="entry name" value="PK beta-barrel domain-like"/>
    <property type="match status" value="1"/>
</dbReference>
<dbReference type="PANTHER" id="PTHR14237:SF19">
    <property type="entry name" value="MITOCHONDRIAL AMIDOXIME REDUCING COMPONENT 1"/>
    <property type="match status" value="1"/>
</dbReference>
<reference evidence="2 3" key="1">
    <citation type="submission" date="2023-11" db="EMBL/GenBank/DDBJ databases">
        <title>Halocaridina rubra genome assembly.</title>
        <authorList>
            <person name="Smith C."/>
        </authorList>
    </citation>
    <scope>NUCLEOTIDE SEQUENCE [LARGE SCALE GENOMIC DNA]</scope>
    <source>
        <strain evidence="2">EP-1</strain>
        <tissue evidence="2">Whole</tissue>
    </source>
</reference>
<dbReference type="GO" id="GO:0003824">
    <property type="term" value="F:catalytic activity"/>
    <property type="evidence" value="ECO:0007669"/>
    <property type="project" value="InterPro"/>
</dbReference>
<protein>
    <submittedName>
        <fullName evidence="2">Mitochondrial amidoxime reducing component 2</fullName>
    </submittedName>
</protein>
<evidence type="ECO:0000313" key="2">
    <source>
        <dbReference type="EMBL" id="KAK7070090.1"/>
    </source>
</evidence>
<evidence type="ECO:0000313" key="3">
    <source>
        <dbReference type="Proteomes" id="UP001381693"/>
    </source>
</evidence>
<dbReference type="Proteomes" id="UP001381693">
    <property type="component" value="Unassembled WGS sequence"/>
</dbReference>
<organism evidence="2 3">
    <name type="scientific">Halocaridina rubra</name>
    <name type="common">Hawaiian red shrimp</name>
    <dbReference type="NCBI Taxonomy" id="373956"/>
    <lineage>
        <taxon>Eukaryota</taxon>
        <taxon>Metazoa</taxon>
        <taxon>Ecdysozoa</taxon>
        <taxon>Arthropoda</taxon>
        <taxon>Crustacea</taxon>
        <taxon>Multicrustacea</taxon>
        <taxon>Malacostraca</taxon>
        <taxon>Eumalacostraca</taxon>
        <taxon>Eucarida</taxon>
        <taxon>Decapoda</taxon>
        <taxon>Pleocyemata</taxon>
        <taxon>Caridea</taxon>
        <taxon>Atyoidea</taxon>
        <taxon>Atyidae</taxon>
        <taxon>Halocaridina</taxon>
    </lineage>
</organism>
<dbReference type="InterPro" id="IPR011037">
    <property type="entry name" value="Pyrv_Knase-like_insert_dom_sf"/>
</dbReference>
<dbReference type="GO" id="GO:0030170">
    <property type="term" value="F:pyridoxal phosphate binding"/>
    <property type="evidence" value="ECO:0007669"/>
    <property type="project" value="InterPro"/>
</dbReference>
<sequence>MLSCQSSLDDLNERLKDPISMANFRPNIVVKGPPAYDEDDWIFVKIGDVILRRLKPCERCVVTTINPDSGKRHPENEPLTTMKGYRVMTDPPVLAKAWAAKPIFGITMGIDSTGKISVGDKVFIARASVHPHLKGF</sequence>
<proteinExistence type="predicted"/>
<feature type="domain" description="MOSC" evidence="1">
    <location>
        <begin position="1"/>
        <end position="125"/>
    </location>
</feature>
<dbReference type="Pfam" id="PF03473">
    <property type="entry name" value="MOSC"/>
    <property type="match status" value="1"/>
</dbReference>
<dbReference type="AlphaFoldDB" id="A0AAN9A2L0"/>
<name>A0AAN9A2L0_HALRR</name>
<dbReference type="EMBL" id="JAXCGZ010015558">
    <property type="protein sequence ID" value="KAK7070090.1"/>
    <property type="molecule type" value="Genomic_DNA"/>
</dbReference>
<dbReference type="PROSITE" id="PS51340">
    <property type="entry name" value="MOSC"/>
    <property type="match status" value="1"/>
</dbReference>
<evidence type="ECO:0000259" key="1">
    <source>
        <dbReference type="PROSITE" id="PS51340"/>
    </source>
</evidence>
<dbReference type="PANTHER" id="PTHR14237">
    <property type="entry name" value="MOLYBDOPTERIN COFACTOR SULFURASE MOSC"/>
    <property type="match status" value="1"/>
</dbReference>
<dbReference type="GO" id="GO:0030151">
    <property type="term" value="F:molybdenum ion binding"/>
    <property type="evidence" value="ECO:0007669"/>
    <property type="project" value="InterPro"/>
</dbReference>
<accession>A0AAN9A2L0</accession>
<dbReference type="InterPro" id="IPR005302">
    <property type="entry name" value="MoCF_Sase_C"/>
</dbReference>
<comment type="caution">
    <text evidence="2">The sequence shown here is derived from an EMBL/GenBank/DDBJ whole genome shotgun (WGS) entry which is preliminary data.</text>
</comment>
<keyword evidence="3" id="KW-1185">Reference proteome</keyword>